<dbReference type="Proteomes" id="UP000741282">
    <property type="component" value="Unassembled WGS sequence"/>
</dbReference>
<evidence type="ECO:0000256" key="5">
    <source>
        <dbReference type="ARBA" id="ARBA00022438"/>
    </source>
</evidence>
<keyword evidence="8" id="KW-0378">Hydrolase</keyword>
<dbReference type="InterPro" id="IPR000787">
    <property type="entry name" value="Peptidase_M29"/>
</dbReference>
<dbReference type="EMBL" id="JAGQLN010000012">
    <property type="protein sequence ID" value="MCA9376957.1"/>
    <property type="molecule type" value="Genomic_DNA"/>
</dbReference>
<keyword evidence="5 10" id="KW-0031">Aminopeptidase</keyword>
<reference evidence="10" key="1">
    <citation type="submission" date="2020-04" db="EMBL/GenBank/DDBJ databases">
        <authorList>
            <person name="Zhang T."/>
        </authorList>
    </citation>
    <scope>NUCLEOTIDE SEQUENCE</scope>
    <source>
        <strain evidence="10">HKST-UBA17</strain>
    </source>
</reference>
<comment type="cofactor">
    <cofactor evidence="1">
        <name>Co(2+)</name>
        <dbReference type="ChEBI" id="CHEBI:48828"/>
    </cofactor>
</comment>
<dbReference type="SUPFAM" id="SSF144052">
    <property type="entry name" value="Thermophilic metalloprotease-like"/>
    <property type="match status" value="1"/>
</dbReference>
<comment type="caution">
    <text evidence="10">The sequence shown here is derived from an EMBL/GenBank/DDBJ whole genome shotgun (WGS) entry which is preliminary data.</text>
</comment>
<proteinExistence type="inferred from homology"/>
<comment type="cofactor">
    <cofactor evidence="2">
        <name>Mg(2+)</name>
        <dbReference type="ChEBI" id="CHEBI:18420"/>
    </cofactor>
</comment>
<dbReference type="GO" id="GO:0006508">
    <property type="term" value="P:proteolysis"/>
    <property type="evidence" value="ECO:0007669"/>
    <property type="project" value="UniProtKB-KW"/>
</dbReference>
<evidence type="ECO:0000256" key="7">
    <source>
        <dbReference type="ARBA" id="ARBA00022723"/>
    </source>
</evidence>
<keyword evidence="7" id="KW-0479">Metal-binding</keyword>
<evidence type="ECO:0000313" key="10">
    <source>
        <dbReference type="EMBL" id="MCA9376957.1"/>
    </source>
</evidence>
<reference evidence="10" key="2">
    <citation type="journal article" date="2021" name="Microbiome">
        <title>Successional dynamics and alternative stable states in a saline activated sludge microbial community over 9 years.</title>
        <authorList>
            <person name="Wang Y."/>
            <person name="Ye J."/>
            <person name="Ju F."/>
            <person name="Liu L."/>
            <person name="Boyd J.A."/>
            <person name="Deng Y."/>
            <person name="Parks D.H."/>
            <person name="Jiang X."/>
            <person name="Yin X."/>
            <person name="Woodcroft B.J."/>
            <person name="Tyson G.W."/>
            <person name="Hugenholtz P."/>
            <person name="Polz M.F."/>
            <person name="Zhang T."/>
        </authorList>
    </citation>
    <scope>NUCLEOTIDE SEQUENCE</scope>
    <source>
        <strain evidence="10">HKST-UBA17</strain>
    </source>
</reference>
<evidence type="ECO:0000256" key="6">
    <source>
        <dbReference type="ARBA" id="ARBA00022670"/>
    </source>
</evidence>
<protein>
    <submittedName>
        <fullName evidence="10">Aminopeptidase</fullName>
    </submittedName>
</protein>
<evidence type="ECO:0000256" key="1">
    <source>
        <dbReference type="ARBA" id="ARBA00001941"/>
    </source>
</evidence>
<dbReference type="InterPro" id="IPR052170">
    <property type="entry name" value="M29_Exopeptidase"/>
</dbReference>
<evidence type="ECO:0000313" key="11">
    <source>
        <dbReference type="Proteomes" id="UP000741282"/>
    </source>
</evidence>
<dbReference type="AlphaFoldDB" id="A0A955I203"/>
<dbReference type="InterPro" id="IPR035097">
    <property type="entry name" value="M29_N-terminal"/>
</dbReference>
<dbReference type="GO" id="GO:0008237">
    <property type="term" value="F:metallopeptidase activity"/>
    <property type="evidence" value="ECO:0007669"/>
    <property type="project" value="UniProtKB-KW"/>
</dbReference>
<sequence length="373" mass="42018">MTDPRNTQLAKVFVEHSLDVQKGDKVVISTSDLYPEDLIRECYKLAVKKGAIVYLDIMGWNYFLDRSSFGGYSKMFLDLATKEQILNPPEIYKNIAEWGDKFIRITSLDNYVHLAGVDEEKLKLKSKSYHDWFRIIIDSKKWVLTYYPTLAMAQQAGMSLSELEDFFFSSTLVDYEAMRINGEKIAKLIDDTKEIHIIGDKTDLYLDITGRLACNGCGYINIPDGEVFCAPVHQKTHGYIYYDLPFSKSNEEINGAYLEFEKGKVVKATAESGEQALLDGLATDEGASYLGELGLGINYGIDRVMKNTLFDEKIGGTVHVTLGAAYESERGGAPDNMRNKSAIHWDLVKDMRKPGSIIEADGKIVFKEGKWLV</sequence>
<dbReference type="GO" id="GO:0004177">
    <property type="term" value="F:aminopeptidase activity"/>
    <property type="evidence" value="ECO:0007669"/>
    <property type="project" value="UniProtKB-KW"/>
</dbReference>
<name>A0A955I203_9BACT</name>
<comment type="cofactor">
    <cofactor evidence="3">
        <name>Zn(2+)</name>
        <dbReference type="ChEBI" id="CHEBI:29105"/>
    </cofactor>
</comment>
<evidence type="ECO:0000256" key="8">
    <source>
        <dbReference type="ARBA" id="ARBA00022801"/>
    </source>
</evidence>
<evidence type="ECO:0000256" key="2">
    <source>
        <dbReference type="ARBA" id="ARBA00001946"/>
    </source>
</evidence>
<dbReference type="PANTHER" id="PTHR34448:SF1">
    <property type="entry name" value="BLL6088 PROTEIN"/>
    <property type="match status" value="1"/>
</dbReference>
<dbReference type="PANTHER" id="PTHR34448">
    <property type="entry name" value="AMINOPEPTIDASE"/>
    <property type="match status" value="1"/>
</dbReference>
<dbReference type="GO" id="GO:0046872">
    <property type="term" value="F:metal ion binding"/>
    <property type="evidence" value="ECO:0007669"/>
    <property type="project" value="UniProtKB-KW"/>
</dbReference>
<dbReference type="Pfam" id="PF02073">
    <property type="entry name" value="Peptidase_M29"/>
    <property type="match status" value="1"/>
</dbReference>
<evidence type="ECO:0000256" key="4">
    <source>
        <dbReference type="ARBA" id="ARBA00008236"/>
    </source>
</evidence>
<evidence type="ECO:0000256" key="9">
    <source>
        <dbReference type="ARBA" id="ARBA00023049"/>
    </source>
</evidence>
<comment type="similarity">
    <text evidence="4">Belongs to the peptidase M29 family.</text>
</comment>
<accession>A0A955I203</accession>
<dbReference type="Gene3D" id="3.40.1830.10">
    <property type="entry name" value="Thermophilic metalloprotease (M29)"/>
    <property type="match status" value="1"/>
</dbReference>
<keyword evidence="6" id="KW-0645">Protease</keyword>
<organism evidence="10 11">
    <name type="scientific">Candidatus Dojkabacteria bacterium</name>
    <dbReference type="NCBI Taxonomy" id="2099670"/>
    <lineage>
        <taxon>Bacteria</taxon>
        <taxon>Candidatus Dojkabacteria</taxon>
    </lineage>
</organism>
<gene>
    <name evidence="10" type="ORF">KC685_03500</name>
</gene>
<evidence type="ECO:0000256" key="3">
    <source>
        <dbReference type="ARBA" id="ARBA00001947"/>
    </source>
</evidence>
<keyword evidence="9" id="KW-0482">Metalloprotease</keyword>